<evidence type="ECO:0000256" key="1">
    <source>
        <dbReference type="ARBA" id="ARBA00001933"/>
    </source>
</evidence>
<dbReference type="EMBL" id="CP006585">
    <property type="protein sequence ID" value="AGW13195.1"/>
    <property type="molecule type" value="Genomic_DNA"/>
</dbReference>
<organism evidence="7 8">
    <name type="scientific">Megalodesulfovibrio gigas (strain ATCC 19364 / DSM 1382 / NCIMB 9332 / VKM B-1759)</name>
    <name type="common">Desulfovibrio gigas</name>
    <dbReference type="NCBI Taxonomy" id="1121448"/>
    <lineage>
        <taxon>Bacteria</taxon>
        <taxon>Pseudomonadati</taxon>
        <taxon>Thermodesulfobacteriota</taxon>
        <taxon>Desulfovibrionia</taxon>
        <taxon>Desulfovibrionales</taxon>
        <taxon>Desulfovibrionaceae</taxon>
        <taxon>Megalodesulfovibrio</taxon>
    </lineage>
</organism>
<dbReference type="Gene3D" id="3.90.1150.10">
    <property type="entry name" value="Aspartate Aminotransferase, domain 1"/>
    <property type="match status" value="1"/>
</dbReference>
<dbReference type="RefSeq" id="WP_021759990.1">
    <property type="nucleotide sequence ID" value="NC_022444.1"/>
</dbReference>
<feature type="binding site" evidence="4">
    <location>
        <position position="355"/>
    </location>
    <ligand>
        <name>substrate</name>
    </ligand>
</feature>
<sequence>MEFNDLALFITGPTYIRPEVRLAAALPEFGHRDTEAATRFDPIFHGLRALAGLGDDPAADGYHLALVPGSGSNALETLIRSLVADDETVLNISVGAFGDLFHNIAVFNGKKHVQHKVTPGQAMDLEVVEALLQTERPAVVTMTHNETSTGVFHENIAAFCALVRRYGALPLVDGVSIFGGVAVDLPAMGCAGYATATQKSLALPAGVGICFVSQEAVEKSRQVKNKGYVTDIVRHLERAAKHQTLSTPSTSLANQMAVQLDYILRVEGMQARFARHLRLRDQAHAFAAGLAGFELFAPEGCRSPSATAVQCPSSMTAADLKALKEAMRARGFLFDTGYMKMNTALEAAGAPPVFRIGHMGDITEAMLSAFLEALAEVLAPFVRR</sequence>
<dbReference type="InterPro" id="IPR015424">
    <property type="entry name" value="PyrdxlP-dep_Trfase"/>
</dbReference>
<dbReference type="PATRIC" id="fig|1121448.10.peg.1343"/>
<dbReference type="GO" id="GO:0019265">
    <property type="term" value="P:glycine biosynthetic process, by transamination of glyoxylate"/>
    <property type="evidence" value="ECO:0007669"/>
    <property type="project" value="TreeGrafter"/>
</dbReference>
<feature type="modified residue" description="N6-(pyridoxal phosphate)lysine" evidence="5">
    <location>
        <position position="199"/>
    </location>
</feature>
<evidence type="ECO:0000259" key="6">
    <source>
        <dbReference type="Pfam" id="PF00266"/>
    </source>
</evidence>
<reference evidence="7 8" key="1">
    <citation type="journal article" date="2013" name="J. Bacteriol.">
        <title>Roles of HynAB and Ech, the only two hydrogenases found in the model sulfate reducer Desulfovibrio gigas.</title>
        <authorList>
            <person name="Morais-Silva F.O."/>
            <person name="Santos C.I."/>
            <person name="Rodrigues R."/>
            <person name="Pereira I.A."/>
            <person name="Rodrigues-Pousada C."/>
        </authorList>
    </citation>
    <scope>NUCLEOTIDE SEQUENCE [LARGE SCALE GENOMIC DNA]</scope>
    <source>
        <strain evidence="8">ATCC 19364 / DSM 1382 / NCIMB 9332 / VKM B-1759</strain>
    </source>
</reference>
<dbReference type="SUPFAM" id="SSF53383">
    <property type="entry name" value="PLP-dependent transferases"/>
    <property type="match status" value="1"/>
</dbReference>
<evidence type="ECO:0000313" key="8">
    <source>
        <dbReference type="Proteomes" id="UP000016587"/>
    </source>
</evidence>
<keyword evidence="3 5" id="KW-0663">Pyridoxal phosphate</keyword>
<dbReference type="InterPro" id="IPR000192">
    <property type="entry name" value="Aminotrans_V_dom"/>
</dbReference>
<dbReference type="OrthoDB" id="9766472at2"/>
<dbReference type="InterPro" id="IPR015421">
    <property type="entry name" value="PyrdxlP-dep_Trfase_major"/>
</dbReference>
<dbReference type="PANTHER" id="PTHR21152">
    <property type="entry name" value="AMINOTRANSFERASE CLASS V"/>
    <property type="match status" value="1"/>
</dbReference>
<keyword evidence="7" id="KW-0032">Aminotransferase</keyword>
<dbReference type="Proteomes" id="UP000016587">
    <property type="component" value="Chromosome"/>
</dbReference>
<dbReference type="HOGENOM" id="CLU_027686_1_1_7"/>
<dbReference type="PIRSF" id="PIRSF000524">
    <property type="entry name" value="SPT"/>
    <property type="match status" value="1"/>
</dbReference>
<dbReference type="Gene3D" id="3.40.640.10">
    <property type="entry name" value="Type I PLP-dependent aspartate aminotransferase-like (Major domain)"/>
    <property type="match status" value="1"/>
</dbReference>
<dbReference type="PANTHER" id="PTHR21152:SF40">
    <property type="entry name" value="ALANINE--GLYOXYLATE AMINOTRANSFERASE"/>
    <property type="match status" value="1"/>
</dbReference>
<evidence type="ECO:0000256" key="2">
    <source>
        <dbReference type="ARBA" id="ARBA00009236"/>
    </source>
</evidence>
<dbReference type="InterPro" id="IPR015422">
    <property type="entry name" value="PyrdxlP-dep_Trfase_small"/>
</dbReference>
<keyword evidence="8" id="KW-1185">Reference proteome</keyword>
<feature type="domain" description="Aminotransferase class V" evidence="6">
    <location>
        <begin position="76"/>
        <end position="325"/>
    </location>
</feature>
<dbReference type="KEGG" id="dgg:DGI_1344"/>
<accession>T2G9D4</accession>
<dbReference type="eggNOG" id="COG0075">
    <property type="taxonomic scope" value="Bacteria"/>
</dbReference>
<evidence type="ECO:0000256" key="5">
    <source>
        <dbReference type="PIRSR" id="PIRSR000524-50"/>
    </source>
</evidence>
<protein>
    <submittedName>
        <fullName evidence="7">Putative aminotransferase class V</fullName>
    </submittedName>
</protein>
<dbReference type="Pfam" id="PF00266">
    <property type="entry name" value="Aminotran_5"/>
    <property type="match status" value="1"/>
</dbReference>
<dbReference type="GO" id="GO:0004760">
    <property type="term" value="F:L-serine-pyruvate transaminase activity"/>
    <property type="evidence" value="ECO:0007669"/>
    <property type="project" value="TreeGrafter"/>
</dbReference>
<evidence type="ECO:0000256" key="4">
    <source>
        <dbReference type="PIRSR" id="PIRSR000524-1"/>
    </source>
</evidence>
<dbReference type="GO" id="GO:0008453">
    <property type="term" value="F:alanine-glyoxylate transaminase activity"/>
    <property type="evidence" value="ECO:0007669"/>
    <property type="project" value="TreeGrafter"/>
</dbReference>
<evidence type="ECO:0000256" key="3">
    <source>
        <dbReference type="ARBA" id="ARBA00022898"/>
    </source>
</evidence>
<name>T2G9D4_MEGG1</name>
<evidence type="ECO:0000313" key="7">
    <source>
        <dbReference type="EMBL" id="AGW13195.1"/>
    </source>
</evidence>
<comment type="similarity">
    <text evidence="2">Belongs to the class-V pyridoxal-phosphate-dependent aminotransferase family.</text>
</comment>
<dbReference type="InterPro" id="IPR024169">
    <property type="entry name" value="SP_NH2Trfase/AEP_transaminase"/>
</dbReference>
<dbReference type="AlphaFoldDB" id="T2G9D4"/>
<reference evidence="8" key="2">
    <citation type="submission" date="2013-07" db="EMBL/GenBank/DDBJ databases">
        <authorList>
            <person name="Morais-Silva F.O."/>
            <person name="Rezende A.M."/>
            <person name="Pimentel C."/>
            <person name="Resende D.M."/>
            <person name="Santos C.I."/>
            <person name="Clemente C."/>
            <person name="de Oliveira L.M."/>
            <person name="da Silva S.M."/>
            <person name="Costa D.A."/>
            <person name="Varela-Raposo A."/>
            <person name="Horacio E.C.A."/>
            <person name="Matos M."/>
            <person name="Flores O."/>
            <person name="Ruiz J.C."/>
            <person name="Rodrigues-Pousada C."/>
        </authorList>
    </citation>
    <scope>NUCLEOTIDE SEQUENCE [LARGE SCALE GENOMIC DNA]</scope>
    <source>
        <strain evidence="8">ATCC 19364 / DSM 1382 / NCIMB 9332 / VKM B-1759</strain>
    </source>
</reference>
<proteinExistence type="inferred from homology"/>
<gene>
    <name evidence="7" type="ORF">DGI_1344</name>
</gene>
<keyword evidence="7" id="KW-0808">Transferase</keyword>
<comment type="cofactor">
    <cofactor evidence="1 5">
        <name>pyridoxal 5'-phosphate</name>
        <dbReference type="ChEBI" id="CHEBI:597326"/>
    </cofactor>
</comment>
<dbReference type="STRING" id="1121448.DGI_1344"/>